<reference evidence="1 2" key="1">
    <citation type="submission" date="2023-08" db="EMBL/GenBank/DDBJ databases">
        <title>A Necator americanus chromosomal reference genome.</title>
        <authorList>
            <person name="Ilik V."/>
            <person name="Petrzelkova K.J."/>
            <person name="Pardy F."/>
            <person name="Fuh T."/>
            <person name="Niatou-Singa F.S."/>
            <person name="Gouil Q."/>
            <person name="Baker L."/>
            <person name="Ritchie M.E."/>
            <person name="Jex A.R."/>
            <person name="Gazzola D."/>
            <person name="Li H."/>
            <person name="Toshio Fujiwara R."/>
            <person name="Zhan B."/>
            <person name="Aroian R.V."/>
            <person name="Pafco B."/>
            <person name="Schwarz E.M."/>
        </authorList>
    </citation>
    <scope>NUCLEOTIDE SEQUENCE [LARGE SCALE GENOMIC DNA]</scope>
    <source>
        <strain evidence="1 2">Aroian</strain>
        <tissue evidence="1">Whole animal</tissue>
    </source>
</reference>
<gene>
    <name evidence="1" type="primary">Necator_chrII.g4832</name>
    <name evidence="1" type="ORF">RB195_017040</name>
</gene>
<keyword evidence="2" id="KW-1185">Reference proteome</keyword>
<proteinExistence type="predicted"/>
<organism evidence="1 2">
    <name type="scientific">Necator americanus</name>
    <name type="common">Human hookworm</name>
    <dbReference type="NCBI Taxonomy" id="51031"/>
    <lineage>
        <taxon>Eukaryota</taxon>
        <taxon>Metazoa</taxon>
        <taxon>Ecdysozoa</taxon>
        <taxon>Nematoda</taxon>
        <taxon>Chromadorea</taxon>
        <taxon>Rhabditida</taxon>
        <taxon>Rhabditina</taxon>
        <taxon>Rhabditomorpha</taxon>
        <taxon>Strongyloidea</taxon>
        <taxon>Ancylostomatidae</taxon>
        <taxon>Bunostominae</taxon>
        <taxon>Necator</taxon>
    </lineage>
</organism>
<evidence type="ECO:0000313" key="2">
    <source>
        <dbReference type="Proteomes" id="UP001303046"/>
    </source>
</evidence>
<name>A0ABR1C5R2_NECAM</name>
<sequence>MIKRTTATVGRCTISFKAVIGLRLREVARSFIFKFAIDDIMRRTDDQYPPDIILATSVCPLTDFEYTDDDVLLTKSSADNSTYCKLISK</sequence>
<dbReference type="Proteomes" id="UP001303046">
    <property type="component" value="Unassembled WGS sequence"/>
</dbReference>
<dbReference type="EMBL" id="JAVFWL010000002">
    <property type="protein sequence ID" value="KAK6733032.1"/>
    <property type="molecule type" value="Genomic_DNA"/>
</dbReference>
<accession>A0ABR1C5R2</accession>
<comment type="caution">
    <text evidence="1">The sequence shown here is derived from an EMBL/GenBank/DDBJ whole genome shotgun (WGS) entry which is preliminary data.</text>
</comment>
<evidence type="ECO:0000313" key="1">
    <source>
        <dbReference type="EMBL" id="KAK6733032.1"/>
    </source>
</evidence>
<protein>
    <submittedName>
        <fullName evidence="1">Uncharacterized protein</fullName>
    </submittedName>
</protein>